<dbReference type="GO" id="GO:0019379">
    <property type="term" value="P:sulfate assimilation, phosphoadenylyl sulfate reduction by phosphoadenylyl-sulfate reductase (thioredoxin)"/>
    <property type="evidence" value="ECO:0007669"/>
    <property type="project" value="TreeGrafter"/>
</dbReference>
<feature type="domain" description="APS kinase" evidence="2">
    <location>
        <begin position="14"/>
        <end position="162"/>
    </location>
</feature>
<sequence length="189" mass="21250">LKGLALKKSREFSILWLTGMSGSGKSTLASYVKQICEENGYKARIIDGDDVRDKDEKKLGFGYDDVLTNNLRIATFCLDLRNKDVAVVIVPVVSPYEKVRKKVKDLLDPFLHLIYIKADIESLKERDTKGLYLAADCGEIDDLIGYSDINPYDEPLEPSIVIEAGNNTSFDESKKKLFEYVSNCVISKK</sequence>
<evidence type="ECO:0000256" key="1">
    <source>
        <dbReference type="ARBA" id="ARBA00022679"/>
    </source>
</evidence>
<dbReference type="SUPFAM" id="SSF52540">
    <property type="entry name" value="P-loop containing nucleoside triphosphate hydrolases"/>
    <property type="match status" value="1"/>
</dbReference>
<dbReference type="GO" id="GO:0005737">
    <property type="term" value="C:cytoplasm"/>
    <property type="evidence" value="ECO:0007669"/>
    <property type="project" value="TreeGrafter"/>
</dbReference>
<dbReference type="EMBL" id="UINC01043110">
    <property type="protein sequence ID" value="SVB46682.1"/>
    <property type="molecule type" value="Genomic_DNA"/>
</dbReference>
<accession>A0A382E8J3</accession>
<dbReference type="GO" id="GO:0004781">
    <property type="term" value="F:sulfate adenylyltransferase (ATP) activity"/>
    <property type="evidence" value="ECO:0007669"/>
    <property type="project" value="TreeGrafter"/>
</dbReference>
<evidence type="ECO:0000313" key="3">
    <source>
        <dbReference type="EMBL" id="SVB46682.1"/>
    </source>
</evidence>
<reference evidence="3" key="1">
    <citation type="submission" date="2018-05" db="EMBL/GenBank/DDBJ databases">
        <authorList>
            <person name="Lanie J.A."/>
            <person name="Ng W.-L."/>
            <person name="Kazmierczak K.M."/>
            <person name="Andrzejewski T.M."/>
            <person name="Davidsen T.M."/>
            <person name="Wayne K.J."/>
            <person name="Tettelin H."/>
            <person name="Glass J.I."/>
            <person name="Rusch D."/>
            <person name="Podicherti R."/>
            <person name="Tsui H.-C.T."/>
            <person name="Winkler M.E."/>
        </authorList>
    </citation>
    <scope>NUCLEOTIDE SEQUENCE</scope>
</reference>
<dbReference type="AlphaFoldDB" id="A0A382E8J3"/>
<dbReference type="InterPro" id="IPR059117">
    <property type="entry name" value="APS_kinase_dom"/>
</dbReference>
<feature type="non-terminal residue" evidence="3">
    <location>
        <position position="1"/>
    </location>
</feature>
<keyword evidence="1" id="KW-0808">Transferase</keyword>
<dbReference type="PANTHER" id="PTHR42700:SF1">
    <property type="entry name" value="SULFATE ADENYLYLTRANSFERASE"/>
    <property type="match status" value="1"/>
</dbReference>
<evidence type="ECO:0000259" key="2">
    <source>
        <dbReference type="Pfam" id="PF01583"/>
    </source>
</evidence>
<dbReference type="Pfam" id="PF01583">
    <property type="entry name" value="APS_kinase"/>
    <property type="match status" value="1"/>
</dbReference>
<dbReference type="PANTHER" id="PTHR42700">
    <property type="entry name" value="SULFATE ADENYLYLTRANSFERASE"/>
    <property type="match status" value="1"/>
</dbReference>
<dbReference type="InterPro" id="IPR027417">
    <property type="entry name" value="P-loop_NTPase"/>
</dbReference>
<dbReference type="GO" id="GO:0010134">
    <property type="term" value="P:sulfate assimilation via adenylyl sulfate reduction"/>
    <property type="evidence" value="ECO:0007669"/>
    <property type="project" value="TreeGrafter"/>
</dbReference>
<protein>
    <recommendedName>
        <fullName evidence="2">APS kinase domain-containing protein</fullName>
    </recommendedName>
</protein>
<name>A0A382E8J3_9ZZZZ</name>
<dbReference type="InterPro" id="IPR050512">
    <property type="entry name" value="Sulf_AdTrans/APS_kinase"/>
</dbReference>
<proteinExistence type="predicted"/>
<dbReference type="Gene3D" id="3.40.50.300">
    <property type="entry name" value="P-loop containing nucleotide triphosphate hydrolases"/>
    <property type="match status" value="1"/>
</dbReference>
<gene>
    <name evidence="3" type="ORF">METZ01_LOCUS199536</name>
</gene>
<organism evidence="3">
    <name type="scientific">marine metagenome</name>
    <dbReference type="NCBI Taxonomy" id="408172"/>
    <lineage>
        <taxon>unclassified sequences</taxon>
        <taxon>metagenomes</taxon>
        <taxon>ecological metagenomes</taxon>
    </lineage>
</organism>